<sequence length="224" mass="25042">MKAHRTTTVIVIATLLLSGCIESRGTLKLIGSEDCIICIRDTSTPRLAGSGEAPSAMNILPVVSTENVGDENEALNLGLDDVLPSRYGKFSKRVAGEGQQLLFNGMVVLDSMYPPGYKETRDTEEYMYGSFIRFDSKKPYSIGEYEVYPLFTDDGGNRQDRFPYFILAIGADKKPIIYSDNRMLSKKAAYKVQGNHFIATYDKTTVTFSGKEFQQQNKAQKRKK</sequence>
<accession>A0A381E847</accession>
<keyword evidence="2" id="KW-1185">Reference proteome</keyword>
<dbReference type="RefSeq" id="WP_115611663.1">
    <property type="nucleotide sequence ID" value="NZ_JBHLZC010000005.1"/>
</dbReference>
<organism evidence="1 2">
    <name type="scientific">Cardiobacterium valvarum</name>
    <dbReference type="NCBI Taxonomy" id="194702"/>
    <lineage>
        <taxon>Bacteria</taxon>
        <taxon>Pseudomonadati</taxon>
        <taxon>Pseudomonadota</taxon>
        <taxon>Gammaproteobacteria</taxon>
        <taxon>Cardiobacteriales</taxon>
        <taxon>Cardiobacteriaceae</taxon>
        <taxon>Cardiobacterium</taxon>
    </lineage>
</organism>
<dbReference type="AlphaFoldDB" id="A0A381E847"/>
<reference evidence="1 2" key="1">
    <citation type="submission" date="2018-06" db="EMBL/GenBank/DDBJ databases">
        <authorList>
            <consortium name="Pathogen Informatics"/>
            <person name="Doyle S."/>
        </authorList>
    </citation>
    <scope>NUCLEOTIDE SEQUENCE [LARGE SCALE GENOMIC DNA]</scope>
    <source>
        <strain evidence="1 2">NCTC13294</strain>
    </source>
</reference>
<dbReference type="Proteomes" id="UP000254572">
    <property type="component" value="Unassembled WGS sequence"/>
</dbReference>
<evidence type="ECO:0008006" key="3">
    <source>
        <dbReference type="Google" id="ProtNLM"/>
    </source>
</evidence>
<dbReference type="EMBL" id="UFUW01000001">
    <property type="protein sequence ID" value="SUX22958.1"/>
    <property type="molecule type" value="Genomic_DNA"/>
</dbReference>
<dbReference type="PROSITE" id="PS51257">
    <property type="entry name" value="PROKAR_LIPOPROTEIN"/>
    <property type="match status" value="1"/>
</dbReference>
<gene>
    <name evidence="1" type="ORF">NCTC13294_01383</name>
</gene>
<evidence type="ECO:0000313" key="2">
    <source>
        <dbReference type="Proteomes" id="UP000254572"/>
    </source>
</evidence>
<evidence type="ECO:0000313" key="1">
    <source>
        <dbReference type="EMBL" id="SUX22958.1"/>
    </source>
</evidence>
<protein>
    <recommendedName>
        <fullName evidence="3">Lipoprotein</fullName>
    </recommendedName>
</protein>
<proteinExistence type="predicted"/>
<name>A0A381E847_9GAMM</name>